<dbReference type="FunFam" id="1.10.340.30:FF:000004">
    <property type="entry name" value="DNA-3-methyladenine glycosylase II"/>
    <property type="match status" value="1"/>
</dbReference>
<organism evidence="5">
    <name type="scientific">marine sediment metagenome</name>
    <dbReference type="NCBI Taxonomy" id="412755"/>
    <lineage>
        <taxon>unclassified sequences</taxon>
        <taxon>metagenomes</taxon>
        <taxon>ecological metagenomes</taxon>
    </lineage>
</organism>
<dbReference type="GO" id="GO:0005634">
    <property type="term" value="C:nucleus"/>
    <property type="evidence" value="ECO:0007669"/>
    <property type="project" value="TreeGrafter"/>
</dbReference>
<dbReference type="GO" id="GO:0006307">
    <property type="term" value="P:DNA alkylation repair"/>
    <property type="evidence" value="ECO:0007669"/>
    <property type="project" value="TreeGrafter"/>
</dbReference>
<dbReference type="GO" id="GO:0032131">
    <property type="term" value="F:alkylated DNA binding"/>
    <property type="evidence" value="ECO:0007669"/>
    <property type="project" value="TreeGrafter"/>
</dbReference>
<dbReference type="Pfam" id="PF00730">
    <property type="entry name" value="HhH-GPD"/>
    <property type="match status" value="1"/>
</dbReference>
<dbReference type="GO" id="GO:0008725">
    <property type="term" value="F:DNA-3-methyladenine glycosylase activity"/>
    <property type="evidence" value="ECO:0007669"/>
    <property type="project" value="TreeGrafter"/>
</dbReference>
<dbReference type="AlphaFoldDB" id="A0A0F9CWE5"/>
<protein>
    <recommendedName>
        <fullName evidence="4">HhH-GPD domain-containing protein</fullName>
    </recommendedName>
</protein>
<sequence length="233" mass="25938">MARCYSATSHCGAARRATIHPVLRYDPEAAVAHLRSADPVLARVIDSVGQFAMEPRDGTFRSLARAIFFQQLAGPAAHAIMNRVLVSLDTDDKRFFTPEQLLAASDEQLRTAGLSRQKLAYLRDLSEKFASGQLNEGEFASLEDEEVITRASSVKGIGRWTAEMFLIFSLGRPDVLPVDDVGVQRGFRQAYGLPGPPTPEEMQRIAEPWRPYRSVGTWYMWRSLGVALPEEGR</sequence>
<comment type="caution">
    <text evidence="5">The sequence shown here is derived from an EMBL/GenBank/DDBJ whole genome shotgun (WGS) entry which is preliminary data.</text>
</comment>
<dbReference type="SMART" id="SM00478">
    <property type="entry name" value="ENDO3c"/>
    <property type="match status" value="1"/>
</dbReference>
<dbReference type="InterPro" id="IPR011257">
    <property type="entry name" value="DNA_glycosylase"/>
</dbReference>
<dbReference type="EMBL" id="LAZR01031457">
    <property type="protein sequence ID" value="KKL53698.1"/>
    <property type="molecule type" value="Genomic_DNA"/>
</dbReference>
<name>A0A0F9CWE5_9ZZZZ</name>
<evidence type="ECO:0000259" key="4">
    <source>
        <dbReference type="SMART" id="SM00478"/>
    </source>
</evidence>
<evidence type="ECO:0000313" key="5">
    <source>
        <dbReference type="EMBL" id="KKL53698.1"/>
    </source>
</evidence>
<dbReference type="PANTHER" id="PTHR43003">
    <property type="entry name" value="DNA-3-METHYLADENINE GLYCOSYLASE"/>
    <property type="match status" value="1"/>
</dbReference>
<gene>
    <name evidence="5" type="ORF">LCGC14_2272840</name>
</gene>
<comment type="similarity">
    <text evidence="1">Belongs to the alkylbase DNA glycosidase AlkA family.</text>
</comment>
<feature type="domain" description="HhH-GPD" evidence="4">
    <location>
        <begin position="68"/>
        <end position="225"/>
    </location>
</feature>
<dbReference type="GO" id="GO:0006285">
    <property type="term" value="P:base-excision repair, AP site formation"/>
    <property type="evidence" value="ECO:0007669"/>
    <property type="project" value="TreeGrafter"/>
</dbReference>
<evidence type="ECO:0000256" key="2">
    <source>
        <dbReference type="ARBA" id="ARBA00022763"/>
    </source>
</evidence>
<dbReference type="PANTHER" id="PTHR43003:SF5">
    <property type="entry name" value="DNA-3-METHYLADENINE GLYCOSYLASE"/>
    <property type="match status" value="1"/>
</dbReference>
<dbReference type="GO" id="GO:0032993">
    <property type="term" value="C:protein-DNA complex"/>
    <property type="evidence" value="ECO:0007669"/>
    <property type="project" value="TreeGrafter"/>
</dbReference>
<proteinExistence type="inferred from homology"/>
<dbReference type="CDD" id="cd00056">
    <property type="entry name" value="ENDO3c"/>
    <property type="match status" value="1"/>
</dbReference>
<dbReference type="Gene3D" id="1.10.340.30">
    <property type="entry name" value="Hypothetical protein, domain 2"/>
    <property type="match status" value="1"/>
</dbReference>
<dbReference type="InterPro" id="IPR003265">
    <property type="entry name" value="HhH-GPD_domain"/>
</dbReference>
<reference evidence="5" key="1">
    <citation type="journal article" date="2015" name="Nature">
        <title>Complex archaea that bridge the gap between prokaryotes and eukaryotes.</title>
        <authorList>
            <person name="Spang A."/>
            <person name="Saw J.H."/>
            <person name="Jorgensen S.L."/>
            <person name="Zaremba-Niedzwiedzka K."/>
            <person name="Martijn J."/>
            <person name="Lind A.E."/>
            <person name="van Eijk R."/>
            <person name="Schleper C."/>
            <person name="Guy L."/>
            <person name="Ettema T.J."/>
        </authorList>
    </citation>
    <scope>NUCLEOTIDE SEQUENCE</scope>
</reference>
<evidence type="ECO:0000256" key="3">
    <source>
        <dbReference type="ARBA" id="ARBA00023204"/>
    </source>
</evidence>
<dbReference type="InterPro" id="IPR051912">
    <property type="entry name" value="Alkylbase_DNA_Glycosylase/TA"/>
</dbReference>
<keyword evidence="2" id="KW-0227">DNA damage</keyword>
<evidence type="ECO:0000256" key="1">
    <source>
        <dbReference type="ARBA" id="ARBA00010817"/>
    </source>
</evidence>
<dbReference type="SUPFAM" id="SSF48150">
    <property type="entry name" value="DNA-glycosylase"/>
    <property type="match status" value="1"/>
</dbReference>
<accession>A0A0F9CWE5</accession>
<dbReference type="GO" id="GO:0043916">
    <property type="term" value="F:DNA-7-methylguanine glycosylase activity"/>
    <property type="evidence" value="ECO:0007669"/>
    <property type="project" value="TreeGrafter"/>
</dbReference>
<keyword evidence="3" id="KW-0234">DNA repair</keyword>
<dbReference type="Gene3D" id="1.10.1670.40">
    <property type="match status" value="1"/>
</dbReference>